<dbReference type="Proteomes" id="UP000278085">
    <property type="component" value="Unassembled WGS sequence"/>
</dbReference>
<comment type="caution">
    <text evidence="1">The sequence shown here is derived from an EMBL/GenBank/DDBJ whole genome shotgun (WGS) entry which is preliminary data.</text>
</comment>
<keyword evidence="2" id="KW-1185">Reference proteome</keyword>
<gene>
    <name evidence="1" type="ORF">EJB06_25220</name>
</gene>
<sequence>MGESVKLSYSLGSAKWSNSGGTLDKNTAVSVFFTAPDRAASVTITATGAGCTCTVTFTVIEPDAVVMERASSTVWHIKDIPSIGIRLHVYLRPDTVSFKSIEVSEGDCTSLVTGYFVGTRFDGMKHGSRGGGEWAQVSDTVAGMGSQLVQKDHARSGACNLGTPYTDGSFDWPIPWLYRVGDGEPNVFATVHQQFTIDEAGCMTLSKGGASGAAALNDPSSDY</sequence>
<reference evidence="1 2" key="1">
    <citation type="submission" date="2018-12" db="EMBL/GenBank/DDBJ databases">
        <authorList>
            <person name="Yang E."/>
        </authorList>
    </citation>
    <scope>NUCLEOTIDE SEQUENCE [LARGE SCALE GENOMIC DNA]</scope>
    <source>
        <strain evidence="1 2">SOD</strain>
    </source>
</reference>
<name>A0A430HFB1_9BURK</name>
<dbReference type="AlphaFoldDB" id="A0A430HFB1"/>
<protein>
    <submittedName>
        <fullName evidence="1">Uncharacterized protein</fullName>
    </submittedName>
</protein>
<dbReference type="OrthoDB" id="8773193at2"/>
<organism evidence="1 2">
    <name type="scientific">Massilia atriviolacea</name>
    <dbReference type="NCBI Taxonomy" id="2495579"/>
    <lineage>
        <taxon>Bacteria</taxon>
        <taxon>Pseudomonadati</taxon>
        <taxon>Pseudomonadota</taxon>
        <taxon>Betaproteobacteria</taxon>
        <taxon>Burkholderiales</taxon>
        <taxon>Oxalobacteraceae</taxon>
        <taxon>Telluria group</taxon>
        <taxon>Massilia</taxon>
    </lineage>
</organism>
<dbReference type="EMBL" id="RXLQ01000017">
    <property type="protein sequence ID" value="RSZ56205.1"/>
    <property type="molecule type" value="Genomic_DNA"/>
</dbReference>
<evidence type="ECO:0000313" key="1">
    <source>
        <dbReference type="EMBL" id="RSZ56205.1"/>
    </source>
</evidence>
<accession>A0A430HFB1</accession>
<proteinExistence type="predicted"/>
<evidence type="ECO:0000313" key="2">
    <source>
        <dbReference type="Proteomes" id="UP000278085"/>
    </source>
</evidence>